<dbReference type="EMBL" id="CAJOBG010050638">
    <property type="protein sequence ID" value="CAF4481505.1"/>
    <property type="molecule type" value="Genomic_DNA"/>
</dbReference>
<organism evidence="1 3">
    <name type="scientific">Rotaria magnacalcarata</name>
    <dbReference type="NCBI Taxonomy" id="392030"/>
    <lineage>
        <taxon>Eukaryota</taxon>
        <taxon>Metazoa</taxon>
        <taxon>Spiralia</taxon>
        <taxon>Gnathifera</taxon>
        <taxon>Rotifera</taxon>
        <taxon>Eurotatoria</taxon>
        <taxon>Bdelloidea</taxon>
        <taxon>Philodinida</taxon>
        <taxon>Philodinidae</taxon>
        <taxon>Rotaria</taxon>
    </lineage>
</organism>
<sequence length="38" mass="4418">REISPYMGRETRGIYVALQALLTDNREKIKSGMTDEKF</sequence>
<evidence type="ECO:0000313" key="2">
    <source>
        <dbReference type="EMBL" id="CAF5222898.1"/>
    </source>
</evidence>
<protein>
    <submittedName>
        <fullName evidence="1">Uncharacterized protein</fullName>
    </submittedName>
</protein>
<feature type="non-terminal residue" evidence="1">
    <location>
        <position position="1"/>
    </location>
</feature>
<gene>
    <name evidence="1" type="ORF">OVN521_LOCUS39656</name>
    <name evidence="2" type="ORF">SMN809_LOCUS83054</name>
</gene>
<evidence type="ECO:0000313" key="3">
    <source>
        <dbReference type="Proteomes" id="UP000663866"/>
    </source>
</evidence>
<dbReference type="EMBL" id="CAJOBI010354005">
    <property type="protein sequence ID" value="CAF5222898.1"/>
    <property type="molecule type" value="Genomic_DNA"/>
</dbReference>
<accession>A0A820UEK0</accession>
<dbReference type="Proteomes" id="UP000676336">
    <property type="component" value="Unassembled WGS sequence"/>
</dbReference>
<comment type="caution">
    <text evidence="1">The sequence shown here is derived from an EMBL/GenBank/DDBJ whole genome shotgun (WGS) entry which is preliminary data.</text>
</comment>
<proteinExistence type="predicted"/>
<evidence type="ECO:0000313" key="1">
    <source>
        <dbReference type="EMBL" id="CAF4481505.1"/>
    </source>
</evidence>
<dbReference type="AlphaFoldDB" id="A0A820UEK0"/>
<keyword evidence="3" id="KW-1185">Reference proteome</keyword>
<name>A0A820UEK0_9BILA</name>
<dbReference type="Proteomes" id="UP000663866">
    <property type="component" value="Unassembled WGS sequence"/>
</dbReference>
<reference evidence="1" key="1">
    <citation type="submission" date="2021-02" db="EMBL/GenBank/DDBJ databases">
        <authorList>
            <person name="Nowell W R."/>
        </authorList>
    </citation>
    <scope>NUCLEOTIDE SEQUENCE</scope>
</reference>